<dbReference type="PANTHER" id="PTHR11592:SF134">
    <property type="entry name" value="PHOSPHOLIPID HYDROPEROXIDE GLUTATHIONE PEROXIDASE"/>
    <property type="match status" value="1"/>
</dbReference>
<dbReference type="AlphaFoldDB" id="A8WFK6"/>
<evidence type="ECO:0000313" key="14">
    <source>
        <dbReference type="WormBase" id="R03G5.5a"/>
    </source>
</evidence>
<evidence type="ECO:0000256" key="2">
    <source>
        <dbReference type="ARBA" id="ARBA00004496"/>
    </source>
</evidence>
<dbReference type="Gene3D" id="3.40.30.10">
    <property type="entry name" value="Glutaredoxin"/>
    <property type="match status" value="1"/>
</dbReference>
<evidence type="ECO:0000313" key="13">
    <source>
        <dbReference type="Proteomes" id="UP000001940"/>
    </source>
</evidence>
<dbReference type="OrthoDB" id="446890at2759"/>
<dbReference type="OMA" id="TNTHYTQ"/>
<comment type="subcellular location">
    <subcellularLocation>
        <location evidence="2">Cytoplasm</location>
    </subcellularLocation>
</comment>
<keyword evidence="6 10" id="KW-0575">Peroxidase</keyword>
<dbReference type="CTD" id="187542"/>
<dbReference type="CDD" id="cd00340">
    <property type="entry name" value="GSH_Peroxidase"/>
    <property type="match status" value="1"/>
</dbReference>
<dbReference type="Bgee" id="WBGene00019846">
    <property type="expression patterns" value="Expressed in larva and 2 other cell types or tissues"/>
</dbReference>
<comment type="function">
    <text evidence="8">May constitute a glutathione peroxidase-like protective system against oxidative stresses.</text>
</comment>
<dbReference type="GO" id="GO:0006979">
    <property type="term" value="P:response to oxidative stress"/>
    <property type="evidence" value="ECO:0007669"/>
    <property type="project" value="InterPro"/>
</dbReference>
<dbReference type="SMR" id="A8WFK6"/>
<dbReference type="Pfam" id="PF00255">
    <property type="entry name" value="GSHPx"/>
    <property type="match status" value="1"/>
</dbReference>
<dbReference type="PRINTS" id="PR01011">
    <property type="entry name" value="GLUTPROXDASE"/>
</dbReference>
<protein>
    <recommendedName>
        <fullName evidence="4 10">Glutathione peroxidase</fullName>
    </recommendedName>
</protein>
<dbReference type="GO" id="GO:0004602">
    <property type="term" value="F:glutathione peroxidase activity"/>
    <property type="evidence" value="ECO:0007669"/>
    <property type="project" value="UniProtKB-EC"/>
</dbReference>
<sequence length="197" mass="22452">MYVQKLVNDDNAFHFFISLLNQRLKIDMSTGTIYDFSVRDNSGDLVSLDKYSGLVVIIVNVASYCGLTNSNYKELKSLNDKYHLRGLRVAAFPCNQFGFQEPHCEADINKFVNEKFSFEPDLYGKVTVNGGPLIGEEEPLWTFLKKEQGGTLFDAIKWNFTKFLVNRQGKVVARFGPSTNPKSFEEEIVKLLDENKL</sequence>
<dbReference type="PROSITE" id="PS51352">
    <property type="entry name" value="THIOREDOXIN_2"/>
    <property type="match status" value="1"/>
</dbReference>
<dbReference type="PaxDb" id="6239-R03G5.5a"/>
<feature type="domain" description="Thioredoxin" evidence="11">
    <location>
        <begin position="27"/>
        <end position="197"/>
    </location>
</feature>
<dbReference type="Reactome" id="R-CEL-9023661">
    <property type="pathway name" value="Biosynthesis of E-series 18(R)-resolvins"/>
</dbReference>
<organism evidence="12 13">
    <name type="scientific">Caenorhabditis elegans</name>
    <dbReference type="NCBI Taxonomy" id="6239"/>
    <lineage>
        <taxon>Eukaryota</taxon>
        <taxon>Metazoa</taxon>
        <taxon>Ecdysozoa</taxon>
        <taxon>Nematoda</taxon>
        <taxon>Chromadorea</taxon>
        <taxon>Rhabditida</taxon>
        <taxon>Rhabditina</taxon>
        <taxon>Rhabditomorpha</taxon>
        <taxon>Rhabditoidea</taxon>
        <taxon>Rhabditidae</taxon>
        <taxon>Peloderinae</taxon>
        <taxon>Caenorhabditis</taxon>
    </lineage>
</organism>
<dbReference type="PeptideAtlas" id="A8WFK6"/>
<evidence type="ECO:0000313" key="12">
    <source>
        <dbReference type="EMBL" id="CCD68030.1"/>
    </source>
</evidence>
<keyword evidence="7 10" id="KW-0560">Oxidoreductase</keyword>
<dbReference type="WormBase" id="R03G5.5a">
    <property type="protein sequence ID" value="CE41834"/>
    <property type="gene ID" value="WBGene00019846"/>
    <property type="gene designation" value="gpx-7"/>
</dbReference>
<reference evidence="12 13" key="1">
    <citation type="journal article" date="1998" name="Science">
        <title>Genome sequence of the nematode C. elegans: a platform for investigating biology.</title>
        <authorList>
            <consortium name="The C. elegans sequencing consortium"/>
            <person name="Sulson J.E."/>
            <person name="Waterston R."/>
        </authorList>
    </citation>
    <scope>NUCLEOTIDE SEQUENCE [LARGE SCALE GENOMIC DNA]</scope>
    <source>
        <strain evidence="12 13">Bristol N2</strain>
    </source>
</reference>
<dbReference type="PANTHER" id="PTHR11592">
    <property type="entry name" value="GLUTATHIONE PEROXIDASE"/>
    <property type="match status" value="1"/>
</dbReference>
<dbReference type="STRING" id="6239.R03G5.5a.1"/>
<evidence type="ECO:0000256" key="9">
    <source>
        <dbReference type="PIRSR" id="PIRSR000303-1"/>
    </source>
</evidence>
<comment type="similarity">
    <text evidence="3 10">Belongs to the glutathione peroxidase family.</text>
</comment>
<dbReference type="AGR" id="WB:WBGene00019846"/>
<dbReference type="PhylomeDB" id="A8WFK6"/>
<dbReference type="GeneID" id="187542"/>
<dbReference type="ExpressionAtlas" id="A8WFK6">
    <property type="expression patterns" value="baseline and differential"/>
</dbReference>
<dbReference type="FunFam" id="3.40.30.10:FF:000270">
    <property type="entry name" value="Glutathione peroxidase"/>
    <property type="match status" value="1"/>
</dbReference>
<dbReference type="InParanoid" id="A8WFK6"/>
<keyword evidence="5" id="KW-0963">Cytoplasm</keyword>
<dbReference type="eggNOG" id="KOG1651">
    <property type="taxonomic scope" value="Eukaryota"/>
</dbReference>
<dbReference type="InterPro" id="IPR000889">
    <property type="entry name" value="Glutathione_peroxidase"/>
</dbReference>
<dbReference type="Reactome" id="R-CEL-2142712">
    <property type="pathway name" value="Synthesis of 12-eicosatetraenoic acid derivatives"/>
</dbReference>
<dbReference type="FunCoup" id="A8WFK6">
    <property type="interactions" value="1529"/>
</dbReference>
<dbReference type="KEGG" id="cel:CELE_R03G5.5"/>
<dbReference type="RefSeq" id="NP_001123171.1">
    <property type="nucleotide sequence ID" value="NM_001129699.5"/>
</dbReference>
<dbReference type="SUPFAM" id="SSF52833">
    <property type="entry name" value="Thioredoxin-like"/>
    <property type="match status" value="1"/>
</dbReference>
<keyword evidence="15" id="KW-1267">Proteomics identification</keyword>
<keyword evidence="13" id="KW-1185">Reference proteome</keyword>
<evidence type="ECO:0000256" key="1">
    <source>
        <dbReference type="ARBA" id="ARBA00000217"/>
    </source>
</evidence>
<evidence type="ECO:0000256" key="3">
    <source>
        <dbReference type="ARBA" id="ARBA00006926"/>
    </source>
</evidence>
<dbReference type="GO" id="GO:0005829">
    <property type="term" value="C:cytosol"/>
    <property type="evidence" value="ECO:0000314"/>
    <property type="project" value="WormBase"/>
</dbReference>
<evidence type="ECO:0000256" key="4">
    <source>
        <dbReference type="ARBA" id="ARBA00012310"/>
    </source>
</evidence>
<gene>
    <name evidence="12 14" type="primary">gpx-7</name>
    <name evidence="12" type="ORF">CELE_R03G5.5</name>
    <name evidence="14" type="ORF">R03G5.5</name>
</gene>
<evidence type="ECO:0000256" key="6">
    <source>
        <dbReference type="ARBA" id="ARBA00022559"/>
    </source>
</evidence>
<dbReference type="InterPro" id="IPR036249">
    <property type="entry name" value="Thioredoxin-like_sf"/>
</dbReference>
<dbReference type="Proteomes" id="UP000001940">
    <property type="component" value="Chromosome X"/>
</dbReference>
<comment type="catalytic activity">
    <reaction evidence="1">
        <text>2 glutathione + H2O2 = glutathione disulfide + 2 H2O</text>
        <dbReference type="Rhea" id="RHEA:16833"/>
        <dbReference type="ChEBI" id="CHEBI:15377"/>
        <dbReference type="ChEBI" id="CHEBI:16240"/>
        <dbReference type="ChEBI" id="CHEBI:57925"/>
        <dbReference type="ChEBI" id="CHEBI:58297"/>
        <dbReference type="EC" id="1.11.1.9"/>
    </reaction>
</comment>
<evidence type="ECO:0000256" key="7">
    <source>
        <dbReference type="ARBA" id="ARBA00023002"/>
    </source>
</evidence>
<evidence type="ECO:0000256" key="10">
    <source>
        <dbReference type="RuleBase" id="RU000499"/>
    </source>
</evidence>
<dbReference type="InterPro" id="IPR013766">
    <property type="entry name" value="Thioredoxin_domain"/>
</dbReference>
<dbReference type="UCSC" id="R03G5.5a">
    <property type="organism name" value="c. elegans"/>
</dbReference>
<dbReference type="PROSITE" id="PS51355">
    <property type="entry name" value="GLUTATHIONE_PEROXID_3"/>
    <property type="match status" value="1"/>
</dbReference>
<dbReference type="Reactome" id="R-CEL-9020265">
    <property type="pathway name" value="Biosynthesis of aspirin-triggered D-series resolvins"/>
</dbReference>
<dbReference type="Reactome" id="R-CEL-9018896">
    <property type="pathway name" value="Biosynthesis of E-series 18(S)-resolvins"/>
</dbReference>
<accession>A8WFK6</accession>
<evidence type="ECO:0007829" key="15">
    <source>
        <dbReference type="PeptideAtlas" id="A8WFK6"/>
    </source>
</evidence>
<dbReference type="GO" id="GO:0004601">
    <property type="term" value="F:peroxidase activity"/>
    <property type="evidence" value="ECO:0000318"/>
    <property type="project" value="GO_Central"/>
</dbReference>
<dbReference type="HOGENOM" id="CLU_029507_0_1_1"/>
<name>A8WFK6_CAEEL</name>
<dbReference type="PIRSF" id="PIRSF000303">
    <property type="entry name" value="Glutathion_perox"/>
    <property type="match status" value="1"/>
</dbReference>
<dbReference type="EMBL" id="BX284606">
    <property type="protein sequence ID" value="CCD68030.1"/>
    <property type="molecule type" value="Genomic_DNA"/>
</dbReference>
<evidence type="ECO:0000256" key="8">
    <source>
        <dbReference type="ARBA" id="ARBA00054853"/>
    </source>
</evidence>
<dbReference type="Reactome" id="R-CEL-9018676">
    <property type="pathway name" value="Biosynthesis of D-series resolvins"/>
</dbReference>
<proteinExistence type="evidence at protein level"/>
<evidence type="ECO:0000256" key="5">
    <source>
        <dbReference type="ARBA" id="ARBA00022490"/>
    </source>
</evidence>
<feature type="active site" evidence="9">
    <location>
        <position position="65"/>
    </location>
</feature>
<evidence type="ECO:0000259" key="11">
    <source>
        <dbReference type="PROSITE" id="PS51352"/>
    </source>
</evidence>